<organism evidence="11 12">
    <name type="scientific">Ceratopteris richardii</name>
    <name type="common">Triangle waterfern</name>
    <dbReference type="NCBI Taxonomy" id="49495"/>
    <lineage>
        <taxon>Eukaryota</taxon>
        <taxon>Viridiplantae</taxon>
        <taxon>Streptophyta</taxon>
        <taxon>Embryophyta</taxon>
        <taxon>Tracheophyta</taxon>
        <taxon>Polypodiopsida</taxon>
        <taxon>Polypodiidae</taxon>
        <taxon>Polypodiales</taxon>
        <taxon>Pteridineae</taxon>
        <taxon>Pteridaceae</taxon>
        <taxon>Parkerioideae</taxon>
        <taxon>Ceratopteris</taxon>
    </lineage>
</organism>
<dbReference type="InterPro" id="IPR013809">
    <property type="entry name" value="ENTH"/>
</dbReference>
<feature type="compositionally biased region" description="Low complexity" evidence="9">
    <location>
        <begin position="161"/>
        <end position="181"/>
    </location>
</feature>
<dbReference type="PANTHER" id="PTHR22951">
    <property type="entry name" value="CLATHRIN ASSEMBLY PROTEIN"/>
    <property type="match status" value="1"/>
</dbReference>
<comment type="caution">
    <text evidence="11">The sequence shown here is derived from an EMBL/GenBank/DDBJ whole genome shotgun (WGS) entry which is preliminary data.</text>
</comment>
<evidence type="ECO:0000256" key="8">
    <source>
        <dbReference type="ARBA" id="ARBA00023329"/>
    </source>
</evidence>
<proteinExistence type="predicted"/>
<dbReference type="GO" id="GO:0005545">
    <property type="term" value="F:1-phosphatidylinositol binding"/>
    <property type="evidence" value="ECO:0007669"/>
    <property type="project" value="InterPro"/>
</dbReference>
<sequence length="573" mass="64097">MSPWQRKLRRALGSVKDQTTIGLAKVSGAIAPELEVAIVKATSHDKLPVEEKHVQEVVVLTSTSRAYSMACVTQISRRLSRTQNWIVALKTLMLIHRLLKEGGYAFSDDLFRESRAGSRILDLSGFRDDEGSSGWENSAFIRTYALYLDELLDYISDDSSRTPSTDSGRLSNSSTSSYGRRSGSDAYGSTTEECALTWQNVSFKQMKPQELFDRMPAVQRLLERVLACDPVGATRMDRLILSSLEEIVRDSFQFYENVRDGLTILLDAFFEMDSENCARAFDIHATAAKQAEALTEFYAFCKSSLGCRSSDYPFVQKIPEELLETMEVFLLDLMARPSQEQPGRNSTDSDKVKALPIPPPPLSLAESASTEVLVEKHHPKDLYLPDTNDSFFTIEDQENSSRLPPSIPIQSLTWEEFDQNEERKPVSGWELGLFSPHSDQVTIPPDGDSASKGSCLFTPDLHERGGYHQLALSQPKVHMSSLITSDIPSSSILALPAPNAPPEEDPFVASSSIPPPSYVQMSDMQKKQALLMQEQMLWERYRRDALQRRHRPATSYSGPMDGVLQSFPSVPFL</sequence>
<dbReference type="Gene3D" id="1.20.58.150">
    <property type="entry name" value="ANTH domain"/>
    <property type="match status" value="1"/>
</dbReference>
<dbReference type="Proteomes" id="UP000825935">
    <property type="component" value="Chromosome 2"/>
</dbReference>
<dbReference type="InterPro" id="IPR014712">
    <property type="entry name" value="ANTH_dom_sf"/>
</dbReference>
<dbReference type="Pfam" id="PF07651">
    <property type="entry name" value="ANTH"/>
    <property type="match status" value="1"/>
</dbReference>
<evidence type="ECO:0000256" key="3">
    <source>
        <dbReference type="ARBA" id="ARBA00004600"/>
    </source>
</evidence>
<feature type="region of interest" description="Disordered" evidence="9">
    <location>
        <begin position="159"/>
        <end position="185"/>
    </location>
</feature>
<evidence type="ECO:0000313" key="11">
    <source>
        <dbReference type="EMBL" id="KAH7444961.1"/>
    </source>
</evidence>
<evidence type="ECO:0000256" key="2">
    <source>
        <dbReference type="ARBA" id="ARBA00004555"/>
    </source>
</evidence>
<keyword evidence="4" id="KW-0254">Endocytosis</keyword>
<evidence type="ECO:0000256" key="6">
    <source>
        <dbReference type="ARBA" id="ARBA00023136"/>
    </source>
</evidence>
<dbReference type="InterPro" id="IPR008942">
    <property type="entry name" value="ENTH_VHS"/>
</dbReference>
<evidence type="ECO:0000256" key="4">
    <source>
        <dbReference type="ARBA" id="ARBA00022583"/>
    </source>
</evidence>
<keyword evidence="8" id="KW-0968">Cytoplasmic vesicle</keyword>
<evidence type="ECO:0000256" key="9">
    <source>
        <dbReference type="SAM" id="MobiDB-lite"/>
    </source>
</evidence>
<dbReference type="PROSITE" id="PS50942">
    <property type="entry name" value="ENTH"/>
    <property type="match status" value="1"/>
</dbReference>
<dbReference type="GO" id="GO:0000149">
    <property type="term" value="F:SNARE binding"/>
    <property type="evidence" value="ECO:0007669"/>
    <property type="project" value="TreeGrafter"/>
</dbReference>
<dbReference type="GO" id="GO:0005546">
    <property type="term" value="F:phosphatidylinositol-4,5-bisphosphate binding"/>
    <property type="evidence" value="ECO:0007669"/>
    <property type="project" value="TreeGrafter"/>
</dbReference>
<accession>A0A8T2V925</accession>
<evidence type="ECO:0000256" key="1">
    <source>
        <dbReference type="ARBA" id="ARBA00004132"/>
    </source>
</evidence>
<dbReference type="AlphaFoldDB" id="A0A8T2V925"/>
<dbReference type="GO" id="GO:0030136">
    <property type="term" value="C:clathrin-coated vesicle"/>
    <property type="evidence" value="ECO:0007669"/>
    <property type="project" value="UniProtKB-SubCell"/>
</dbReference>
<protein>
    <recommendedName>
        <fullName evidence="10">ENTH domain-containing protein</fullName>
    </recommendedName>
</protein>
<dbReference type="GO" id="GO:0048268">
    <property type="term" value="P:clathrin coat assembly"/>
    <property type="evidence" value="ECO:0007669"/>
    <property type="project" value="InterPro"/>
</dbReference>
<evidence type="ECO:0000256" key="5">
    <source>
        <dbReference type="ARBA" id="ARBA00023034"/>
    </source>
</evidence>
<gene>
    <name evidence="11" type="ORF">KP509_02G099700</name>
</gene>
<evidence type="ECO:0000259" key="10">
    <source>
        <dbReference type="PROSITE" id="PS50942"/>
    </source>
</evidence>
<dbReference type="PANTHER" id="PTHR22951:SF13">
    <property type="entry name" value="ASSEMBLY PROTEIN, PUTATIVE, EXPRESSED-RELATED"/>
    <property type="match status" value="1"/>
</dbReference>
<feature type="domain" description="ENTH" evidence="10">
    <location>
        <begin position="26"/>
        <end position="162"/>
    </location>
</feature>
<dbReference type="SMART" id="SM00273">
    <property type="entry name" value="ENTH"/>
    <property type="match status" value="1"/>
</dbReference>
<dbReference type="EMBL" id="CM035407">
    <property type="protein sequence ID" value="KAH7444961.1"/>
    <property type="molecule type" value="Genomic_DNA"/>
</dbReference>
<dbReference type="FunFam" id="1.20.58.150:FF:000005">
    <property type="entry name" value="putative clathrin assembly protein At2g25430"/>
    <property type="match status" value="1"/>
</dbReference>
<dbReference type="InterPro" id="IPR048050">
    <property type="entry name" value="ANTH_N_plant"/>
</dbReference>
<dbReference type="CDD" id="cd16987">
    <property type="entry name" value="ANTH_N_AP180_plant"/>
    <property type="match status" value="1"/>
</dbReference>
<dbReference type="GO" id="GO:0072583">
    <property type="term" value="P:clathrin-dependent endocytosis"/>
    <property type="evidence" value="ECO:0007669"/>
    <property type="project" value="InterPro"/>
</dbReference>
<evidence type="ECO:0000256" key="7">
    <source>
        <dbReference type="ARBA" id="ARBA00023176"/>
    </source>
</evidence>
<dbReference type="GO" id="GO:0005905">
    <property type="term" value="C:clathrin-coated pit"/>
    <property type="evidence" value="ECO:0007669"/>
    <property type="project" value="UniProtKB-SubCell"/>
</dbReference>
<dbReference type="InterPro" id="IPR011417">
    <property type="entry name" value="ANTH_dom"/>
</dbReference>
<keyword evidence="5" id="KW-0333">Golgi apparatus</keyword>
<name>A0A8T2V925_CERRI</name>
<reference evidence="11" key="1">
    <citation type="submission" date="2021-08" db="EMBL/GenBank/DDBJ databases">
        <title>WGS assembly of Ceratopteris richardii.</title>
        <authorList>
            <person name="Marchant D.B."/>
            <person name="Chen G."/>
            <person name="Jenkins J."/>
            <person name="Shu S."/>
            <person name="Leebens-Mack J."/>
            <person name="Grimwood J."/>
            <person name="Schmutz J."/>
            <person name="Soltis P."/>
            <person name="Soltis D."/>
            <person name="Chen Z.-H."/>
        </authorList>
    </citation>
    <scope>NUCLEOTIDE SEQUENCE</scope>
    <source>
        <strain evidence="11">Whitten #5841</strain>
        <tissue evidence="11">Leaf</tissue>
    </source>
</reference>
<keyword evidence="12" id="KW-1185">Reference proteome</keyword>
<dbReference type="OrthoDB" id="44015at2759"/>
<dbReference type="SUPFAM" id="SSF48464">
    <property type="entry name" value="ENTH/VHS domain"/>
    <property type="match status" value="1"/>
</dbReference>
<dbReference type="EMBL" id="CM035407">
    <property type="protein sequence ID" value="KAH7444962.1"/>
    <property type="molecule type" value="Genomic_DNA"/>
</dbReference>
<dbReference type="Gene3D" id="1.25.40.90">
    <property type="match status" value="1"/>
</dbReference>
<feature type="region of interest" description="Disordered" evidence="9">
    <location>
        <begin position="494"/>
        <end position="514"/>
    </location>
</feature>
<dbReference type="GO" id="GO:0006900">
    <property type="term" value="P:vesicle budding from membrane"/>
    <property type="evidence" value="ECO:0007669"/>
    <property type="project" value="TreeGrafter"/>
</dbReference>
<dbReference type="SUPFAM" id="SSF89009">
    <property type="entry name" value="GAT-like domain"/>
    <property type="match status" value="1"/>
</dbReference>
<keyword evidence="6" id="KW-0472">Membrane</keyword>
<dbReference type="GO" id="GO:0032050">
    <property type="term" value="F:clathrin heavy chain binding"/>
    <property type="evidence" value="ECO:0007669"/>
    <property type="project" value="TreeGrafter"/>
</dbReference>
<keyword evidence="7" id="KW-0168">Coated pit</keyword>
<dbReference type="GO" id="GO:0005794">
    <property type="term" value="C:Golgi apparatus"/>
    <property type="evidence" value="ECO:0007669"/>
    <property type="project" value="UniProtKB-SubCell"/>
</dbReference>
<evidence type="ECO:0000313" key="12">
    <source>
        <dbReference type="Proteomes" id="UP000825935"/>
    </source>
</evidence>
<comment type="subcellular location">
    <subcellularLocation>
        <location evidence="1">Cytoplasmic vesicle</location>
        <location evidence="1">Clathrin-coated vesicle</location>
    </subcellularLocation>
    <subcellularLocation>
        <location evidence="2">Golgi apparatus</location>
    </subcellularLocation>
    <subcellularLocation>
        <location evidence="3">Membrane</location>
        <location evidence="3">Clathrin-coated pit</location>
    </subcellularLocation>
</comment>
<dbReference type="InterPro" id="IPR045192">
    <property type="entry name" value="AP180-like"/>
</dbReference>